<dbReference type="InterPro" id="IPR029064">
    <property type="entry name" value="Ribosomal_eL30-like_sf"/>
</dbReference>
<evidence type="ECO:0000259" key="2">
    <source>
        <dbReference type="Pfam" id="PF04296"/>
    </source>
</evidence>
<dbReference type="SUPFAM" id="SSF64376">
    <property type="entry name" value="YlxR-like"/>
    <property type="match status" value="1"/>
</dbReference>
<dbReference type="PANTHER" id="PTHR34215:SF1">
    <property type="entry name" value="YLXR DOMAIN-CONTAINING PROTEIN"/>
    <property type="match status" value="1"/>
</dbReference>
<dbReference type="Gene3D" id="3.30.1330.30">
    <property type="match status" value="1"/>
</dbReference>
<organism evidence="3 4">
    <name type="scientific">Erythrobacter dokdonensis DSW-74</name>
    <dbReference type="NCBI Taxonomy" id="1300349"/>
    <lineage>
        <taxon>Bacteria</taxon>
        <taxon>Pseudomonadati</taxon>
        <taxon>Pseudomonadota</taxon>
        <taxon>Alphaproteobacteria</taxon>
        <taxon>Sphingomonadales</taxon>
        <taxon>Erythrobacteraceae</taxon>
        <taxon>Erythrobacter/Porphyrobacter group</taxon>
        <taxon>Erythrobacter</taxon>
    </lineage>
</organism>
<reference evidence="3 4" key="1">
    <citation type="submission" date="2016-06" db="EMBL/GenBank/DDBJ databases">
        <title>Genome sequence of Porphyrobacter dokdonensis DSW-74.</title>
        <authorList>
            <person name="Kim J.F."/>
            <person name="Song J.Y."/>
        </authorList>
    </citation>
    <scope>NUCLEOTIDE SEQUENCE [LARGE SCALE GENOMIC DNA]</scope>
    <source>
        <strain evidence="3 4">DSW-74</strain>
    </source>
</reference>
<dbReference type="STRING" id="1300349.I603_1041"/>
<dbReference type="InterPro" id="IPR007393">
    <property type="entry name" value="YlxR_dom"/>
</dbReference>
<dbReference type="EMBL" id="LZYB01000002">
    <property type="protein sequence ID" value="OBV11598.1"/>
    <property type="molecule type" value="Genomic_DNA"/>
</dbReference>
<accession>A0A1A7BGD0</accession>
<dbReference type="AlphaFoldDB" id="A0A1A7BGD0"/>
<protein>
    <submittedName>
        <fullName evidence="3">Transcription terminating nucleic-acid-binding protein</fullName>
    </submittedName>
</protein>
<dbReference type="Gene3D" id="3.30.1230.10">
    <property type="entry name" value="YlxR-like"/>
    <property type="match status" value="1"/>
</dbReference>
<comment type="caution">
    <text evidence="3">The sequence shown here is derived from an EMBL/GenBank/DDBJ whole genome shotgun (WGS) entry which is preliminary data.</text>
</comment>
<feature type="compositionally biased region" description="Basic and acidic residues" evidence="1">
    <location>
        <begin position="239"/>
        <end position="263"/>
    </location>
</feature>
<sequence>MRTPPNERLTSDIVEAPLPATSGSERRCILSGDNAPREALVRLAIAPDGLVLPDPAGKAPGRGAWIGVSRAALETALAEGHLKRALMRAFKGAPLTIPDDLAARVEAALARHLADRLGLELRSGNIVLGSARIEEQARAGRLAALLHASDSSEDGRRKLDQAWRVGREAEGSGERGLVLPLDRNALSVALGRDNVVHLGVAGHSGDMRAAARVLQAVFRLSRFVFGDPADATADLVNNHGRDVPGHGDRPQAGRSTHDEYVKD</sequence>
<evidence type="ECO:0000313" key="4">
    <source>
        <dbReference type="Proteomes" id="UP000092484"/>
    </source>
</evidence>
<evidence type="ECO:0000313" key="3">
    <source>
        <dbReference type="EMBL" id="OBV11598.1"/>
    </source>
</evidence>
<gene>
    <name evidence="3" type="ORF">I603_1041</name>
</gene>
<dbReference type="InterPro" id="IPR037465">
    <property type="entry name" value="YlxR"/>
</dbReference>
<dbReference type="Proteomes" id="UP000092484">
    <property type="component" value="Unassembled WGS sequence"/>
</dbReference>
<dbReference type="SUPFAM" id="SSF55315">
    <property type="entry name" value="L30e-like"/>
    <property type="match status" value="1"/>
</dbReference>
<evidence type="ECO:0000256" key="1">
    <source>
        <dbReference type="SAM" id="MobiDB-lite"/>
    </source>
</evidence>
<proteinExistence type="predicted"/>
<keyword evidence="4" id="KW-1185">Reference proteome</keyword>
<dbReference type="PATRIC" id="fig|1300349.4.peg.1037"/>
<dbReference type="InterPro" id="IPR035931">
    <property type="entry name" value="YlxR-like_sf"/>
</dbReference>
<dbReference type="PANTHER" id="PTHR34215">
    <property type="entry name" value="BLL0784 PROTEIN"/>
    <property type="match status" value="1"/>
</dbReference>
<name>A0A1A7BGD0_9SPHN</name>
<feature type="domain" description="YlxR" evidence="2">
    <location>
        <begin position="26"/>
        <end position="91"/>
    </location>
</feature>
<dbReference type="RefSeq" id="WP_084439861.1">
    <property type="nucleotide sequence ID" value="NZ_LZYB01000002.1"/>
</dbReference>
<dbReference type="Pfam" id="PF04296">
    <property type="entry name" value="YlxR"/>
    <property type="match status" value="1"/>
</dbReference>
<feature type="region of interest" description="Disordered" evidence="1">
    <location>
        <begin position="236"/>
        <end position="263"/>
    </location>
</feature>